<proteinExistence type="predicted"/>
<dbReference type="EMBL" id="JARJCM010000097">
    <property type="protein sequence ID" value="KAJ7029839.1"/>
    <property type="molecule type" value="Genomic_DNA"/>
</dbReference>
<comment type="caution">
    <text evidence="1">The sequence shown here is derived from an EMBL/GenBank/DDBJ whole genome shotgun (WGS) entry which is preliminary data.</text>
</comment>
<evidence type="ECO:0000313" key="1">
    <source>
        <dbReference type="EMBL" id="KAJ7029839.1"/>
    </source>
</evidence>
<evidence type="ECO:0000313" key="2">
    <source>
        <dbReference type="Proteomes" id="UP001218188"/>
    </source>
</evidence>
<name>A0AAD6SKV5_9AGAR</name>
<gene>
    <name evidence="1" type="ORF">C8F04DRAFT_1264564</name>
</gene>
<sequence>MPPPNPCRDLVLYIPVWKCANLQLGERYCNVDLQLQIAQEREQINSEDDEDFDEMPSLEECVTY</sequence>
<dbReference type="AlphaFoldDB" id="A0AAD6SKV5"/>
<accession>A0AAD6SKV5</accession>
<keyword evidence="2" id="KW-1185">Reference proteome</keyword>
<protein>
    <submittedName>
        <fullName evidence="1">Uncharacterized protein</fullName>
    </submittedName>
</protein>
<dbReference type="Proteomes" id="UP001218188">
    <property type="component" value="Unassembled WGS sequence"/>
</dbReference>
<organism evidence="1 2">
    <name type="scientific">Mycena alexandri</name>
    <dbReference type="NCBI Taxonomy" id="1745969"/>
    <lineage>
        <taxon>Eukaryota</taxon>
        <taxon>Fungi</taxon>
        <taxon>Dikarya</taxon>
        <taxon>Basidiomycota</taxon>
        <taxon>Agaricomycotina</taxon>
        <taxon>Agaricomycetes</taxon>
        <taxon>Agaricomycetidae</taxon>
        <taxon>Agaricales</taxon>
        <taxon>Marasmiineae</taxon>
        <taxon>Mycenaceae</taxon>
        <taxon>Mycena</taxon>
    </lineage>
</organism>
<reference evidence="1" key="1">
    <citation type="submission" date="2023-03" db="EMBL/GenBank/DDBJ databases">
        <title>Massive genome expansion in bonnet fungi (Mycena s.s.) driven by repeated elements and novel gene families across ecological guilds.</title>
        <authorList>
            <consortium name="Lawrence Berkeley National Laboratory"/>
            <person name="Harder C.B."/>
            <person name="Miyauchi S."/>
            <person name="Viragh M."/>
            <person name="Kuo A."/>
            <person name="Thoen E."/>
            <person name="Andreopoulos B."/>
            <person name="Lu D."/>
            <person name="Skrede I."/>
            <person name="Drula E."/>
            <person name="Henrissat B."/>
            <person name="Morin E."/>
            <person name="Kohler A."/>
            <person name="Barry K."/>
            <person name="LaButti K."/>
            <person name="Morin E."/>
            <person name="Salamov A."/>
            <person name="Lipzen A."/>
            <person name="Mereny Z."/>
            <person name="Hegedus B."/>
            <person name="Baldrian P."/>
            <person name="Stursova M."/>
            <person name="Weitz H."/>
            <person name="Taylor A."/>
            <person name="Grigoriev I.V."/>
            <person name="Nagy L.G."/>
            <person name="Martin F."/>
            <person name="Kauserud H."/>
        </authorList>
    </citation>
    <scope>NUCLEOTIDE SEQUENCE</scope>
    <source>
        <strain evidence="1">CBHHK200</strain>
    </source>
</reference>